<evidence type="ECO:0000313" key="2">
    <source>
        <dbReference type="EMBL" id="SDI86417.1"/>
    </source>
</evidence>
<keyword evidence="3" id="KW-1185">Reference proteome</keyword>
<sequence length="90" mass="9824">MSTLQGDQSGYIVLALAIILGAAAVAGSWKSYEHAEEEERLPQRVVTLSKALGECSTHEFRTGLKVIGCDEDVRGEKRGDAIFMKPPARY</sequence>
<organism evidence="2 3">
    <name type="scientific">Aliiruegeria lutimaris</name>
    <dbReference type="NCBI Taxonomy" id="571298"/>
    <lineage>
        <taxon>Bacteria</taxon>
        <taxon>Pseudomonadati</taxon>
        <taxon>Pseudomonadota</taxon>
        <taxon>Alphaproteobacteria</taxon>
        <taxon>Rhodobacterales</taxon>
        <taxon>Roseobacteraceae</taxon>
        <taxon>Aliiruegeria</taxon>
    </lineage>
</organism>
<dbReference type="EMBL" id="FNEK01000008">
    <property type="protein sequence ID" value="SDI86417.1"/>
    <property type="molecule type" value="Genomic_DNA"/>
</dbReference>
<dbReference type="RefSeq" id="WP_139188312.1">
    <property type="nucleotide sequence ID" value="NZ_FNEK01000008.1"/>
</dbReference>
<keyword evidence="1" id="KW-1133">Transmembrane helix</keyword>
<proteinExistence type="predicted"/>
<dbReference type="Proteomes" id="UP000199382">
    <property type="component" value="Unassembled WGS sequence"/>
</dbReference>
<protein>
    <submittedName>
        <fullName evidence="2">Uncharacterized protein</fullName>
    </submittedName>
</protein>
<evidence type="ECO:0000256" key="1">
    <source>
        <dbReference type="SAM" id="Phobius"/>
    </source>
</evidence>
<gene>
    <name evidence="2" type="ORF">SAMN04488026_100847</name>
</gene>
<evidence type="ECO:0000313" key="3">
    <source>
        <dbReference type="Proteomes" id="UP000199382"/>
    </source>
</evidence>
<dbReference type="AlphaFoldDB" id="A0A1G8P1R6"/>
<keyword evidence="1" id="KW-0472">Membrane</keyword>
<feature type="transmembrane region" description="Helical" evidence="1">
    <location>
        <begin position="12"/>
        <end position="32"/>
    </location>
</feature>
<keyword evidence="1" id="KW-0812">Transmembrane</keyword>
<dbReference type="OrthoDB" id="9853335at2"/>
<reference evidence="2 3" key="1">
    <citation type="submission" date="2016-10" db="EMBL/GenBank/DDBJ databases">
        <authorList>
            <person name="de Groot N.N."/>
        </authorList>
    </citation>
    <scope>NUCLEOTIDE SEQUENCE [LARGE SCALE GENOMIC DNA]</scope>
    <source>
        <strain evidence="2 3">DSM 25294</strain>
    </source>
</reference>
<accession>A0A1G8P1R6</accession>
<name>A0A1G8P1R6_9RHOB</name>